<keyword evidence="2" id="KW-1185">Reference proteome</keyword>
<dbReference type="Proteomes" id="UP000007266">
    <property type="component" value="Linkage group 1"/>
</dbReference>
<reference evidence="1 2" key="1">
    <citation type="journal article" date="2008" name="Nature">
        <title>The genome of the model beetle and pest Tribolium castaneum.</title>
        <authorList>
            <consortium name="Tribolium Genome Sequencing Consortium"/>
            <person name="Richards S."/>
            <person name="Gibbs R.A."/>
            <person name="Weinstock G.M."/>
            <person name="Brown S.J."/>
            <person name="Denell R."/>
            <person name="Beeman R.W."/>
            <person name="Gibbs R."/>
            <person name="Beeman R.W."/>
            <person name="Brown S.J."/>
            <person name="Bucher G."/>
            <person name="Friedrich M."/>
            <person name="Grimmelikhuijzen C.J."/>
            <person name="Klingler M."/>
            <person name="Lorenzen M."/>
            <person name="Richards S."/>
            <person name="Roth S."/>
            <person name="Schroder R."/>
            <person name="Tautz D."/>
            <person name="Zdobnov E.M."/>
            <person name="Muzny D."/>
            <person name="Gibbs R.A."/>
            <person name="Weinstock G.M."/>
            <person name="Attaway T."/>
            <person name="Bell S."/>
            <person name="Buhay C.J."/>
            <person name="Chandrabose M.N."/>
            <person name="Chavez D."/>
            <person name="Clerk-Blankenburg K.P."/>
            <person name="Cree A."/>
            <person name="Dao M."/>
            <person name="Davis C."/>
            <person name="Chacko J."/>
            <person name="Dinh H."/>
            <person name="Dugan-Rocha S."/>
            <person name="Fowler G."/>
            <person name="Garner T.T."/>
            <person name="Garnes J."/>
            <person name="Gnirke A."/>
            <person name="Hawes A."/>
            <person name="Hernandez J."/>
            <person name="Hines S."/>
            <person name="Holder M."/>
            <person name="Hume J."/>
            <person name="Jhangiani S.N."/>
            <person name="Joshi V."/>
            <person name="Khan Z.M."/>
            <person name="Jackson L."/>
            <person name="Kovar C."/>
            <person name="Kowis A."/>
            <person name="Lee S."/>
            <person name="Lewis L.R."/>
            <person name="Margolis J."/>
            <person name="Morgan M."/>
            <person name="Nazareth L.V."/>
            <person name="Nguyen N."/>
            <person name="Okwuonu G."/>
            <person name="Parker D."/>
            <person name="Richards S."/>
            <person name="Ruiz S.J."/>
            <person name="Santibanez J."/>
            <person name="Savard J."/>
            <person name="Scherer S.E."/>
            <person name="Schneider B."/>
            <person name="Sodergren E."/>
            <person name="Tautz D."/>
            <person name="Vattahil S."/>
            <person name="Villasana D."/>
            <person name="White C.S."/>
            <person name="Wright R."/>
            <person name="Park Y."/>
            <person name="Beeman R.W."/>
            <person name="Lord J."/>
            <person name="Oppert B."/>
            <person name="Lorenzen M."/>
            <person name="Brown S."/>
            <person name="Wang L."/>
            <person name="Savard J."/>
            <person name="Tautz D."/>
            <person name="Richards S."/>
            <person name="Weinstock G."/>
            <person name="Gibbs R.A."/>
            <person name="Liu Y."/>
            <person name="Worley K."/>
            <person name="Weinstock G."/>
            <person name="Elsik C.G."/>
            <person name="Reese J.T."/>
            <person name="Elhaik E."/>
            <person name="Landan G."/>
            <person name="Graur D."/>
            <person name="Arensburger P."/>
            <person name="Atkinson P."/>
            <person name="Beeman R.W."/>
            <person name="Beidler J."/>
            <person name="Brown S.J."/>
            <person name="Demuth J.P."/>
            <person name="Drury D.W."/>
            <person name="Du Y.Z."/>
            <person name="Fujiwara H."/>
            <person name="Lorenzen M."/>
            <person name="Maselli V."/>
            <person name="Osanai M."/>
            <person name="Park Y."/>
            <person name="Robertson H.M."/>
            <person name="Tu Z."/>
            <person name="Wang J.J."/>
            <person name="Wang S."/>
            <person name="Richards S."/>
            <person name="Song H."/>
            <person name="Zhang L."/>
            <person name="Sodergren E."/>
            <person name="Werner D."/>
            <person name="Stanke M."/>
            <person name="Morgenstern B."/>
            <person name="Solovyev V."/>
            <person name="Kosarev P."/>
            <person name="Brown G."/>
            <person name="Chen H.C."/>
            <person name="Ermolaeva O."/>
            <person name="Hlavina W."/>
            <person name="Kapustin Y."/>
            <person name="Kiryutin B."/>
            <person name="Kitts P."/>
            <person name="Maglott D."/>
            <person name="Pruitt K."/>
            <person name="Sapojnikov V."/>
            <person name="Souvorov A."/>
            <person name="Mackey A.J."/>
            <person name="Waterhouse R.M."/>
            <person name="Wyder S."/>
            <person name="Zdobnov E.M."/>
            <person name="Zdobnov E.M."/>
            <person name="Wyder S."/>
            <person name="Kriventseva E.V."/>
            <person name="Kadowaki T."/>
            <person name="Bork P."/>
            <person name="Aranda M."/>
            <person name="Bao R."/>
            <person name="Beermann A."/>
            <person name="Berns N."/>
            <person name="Bolognesi R."/>
            <person name="Bonneton F."/>
            <person name="Bopp D."/>
            <person name="Brown S.J."/>
            <person name="Bucher G."/>
            <person name="Butts T."/>
            <person name="Chaumot A."/>
            <person name="Denell R.E."/>
            <person name="Ferrier D.E."/>
            <person name="Friedrich M."/>
            <person name="Gordon C.M."/>
            <person name="Jindra M."/>
            <person name="Klingler M."/>
            <person name="Lan Q."/>
            <person name="Lattorff H.M."/>
            <person name="Laudet V."/>
            <person name="von Levetsow C."/>
            <person name="Liu Z."/>
            <person name="Lutz R."/>
            <person name="Lynch J.A."/>
            <person name="da Fonseca R.N."/>
            <person name="Posnien N."/>
            <person name="Reuter R."/>
            <person name="Roth S."/>
            <person name="Savard J."/>
            <person name="Schinko J.B."/>
            <person name="Schmitt C."/>
            <person name="Schoppmeier M."/>
            <person name="Schroder R."/>
            <person name="Shippy T.D."/>
            <person name="Simonnet F."/>
            <person name="Marques-Souza H."/>
            <person name="Tautz D."/>
            <person name="Tomoyasu Y."/>
            <person name="Trauner J."/>
            <person name="Van der Zee M."/>
            <person name="Vervoort M."/>
            <person name="Wittkopp N."/>
            <person name="Wimmer E.A."/>
            <person name="Yang X."/>
            <person name="Jones A.K."/>
            <person name="Sattelle D.B."/>
            <person name="Ebert P.R."/>
            <person name="Nelson D."/>
            <person name="Scott J.G."/>
            <person name="Beeman R.W."/>
            <person name="Muthukrishnan S."/>
            <person name="Kramer K.J."/>
            <person name="Arakane Y."/>
            <person name="Beeman R.W."/>
            <person name="Zhu Q."/>
            <person name="Hogenkamp D."/>
            <person name="Dixit R."/>
            <person name="Oppert B."/>
            <person name="Jiang H."/>
            <person name="Zou Z."/>
            <person name="Marshall J."/>
            <person name="Elpidina E."/>
            <person name="Vinokurov K."/>
            <person name="Oppert C."/>
            <person name="Zou Z."/>
            <person name="Evans J."/>
            <person name="Lu Z."/>
            <person name="Zhao P."/>
            <person name="Sumathipala N."/>
            <person name="Altincicek B."/>
            <person name="Vilcinskas A."/>
            <person name="Williams M."/>
            <person name="Hultmark D."/>
            <person name="Hetru C."/>
            <person name="Jiang H."/>
            <person name="Grimmelikhuijzen C.J."/>
            <person name="Hauser F."/>
            <person name="Cazzamali G."/>
            <person name="Williamson M."/>
            <person name="Park Y."/>
            <person name="Li B."/>
            <person name="Tanaka Y."/>
            <person name="Predel R."/>
            <person name="Neupert S."/>
            <person name="Schachtner J."/>
            <person name="Verleyen P."/>
            <person name="Raible F."/>
            <person name="Bork P."/>
            <person name="Friedrich M."/>
            <person name="Walden K.K."/>
            <person name="Robertson H.M."/>
            <person name="Angeli S."/>
            <person name="Foret S."/>
            <person name="Bucher G."/>
            <person name="Schuetz S."/>
            <person name="Maleszka R."/>
            <person name="Wimmer E.A."/>
            <person name="Beeman R.W."/>
            <person name="Lorenzen M."/>
            <person name="Tomoyasu Y."/>
            <person name="Miller S.C."/>
            <person name="Grossmann D."/>
            <person name="Bucher G."/>
        </authorList>
    </citation>
    <scope>NUCLEOTIDE SEQUENCE [LARGE SCALE GENOMIC DNA]</scope>
    <source>
        <strain evidence="1 2">Georgia GA2</strain>
    </source>
</reference>
<accession>D6W714</accession>
<name>D6W714_TRICA</name>
<sequence>MLYDFRYLGHFKKNWLASYHLFIRYHHLNHTKPVHQCRQNGGNQTRNTVHNKFILVIILHDIFNDGPEYRLRAASRRRIRHR</sequence>
<proteinExistence type="predicted"/>
<organism evidence="1 2">
    <name type="scientific">Tribolium castaneum</name>
    <name type="common">Red flour beetle</name>
    <dbReference type="NCBI Taxonomy" id="7070"/>
    <lineage>
        <taxon>Eukaryota</taxon>
        <taxon>Metazoa</taxon>
        <taxon>Ecdysozoa</taxon>
        <taxon>Arthropoda</taxon>
        <taxon>Hexapoda</taxon>
        <taxon>Insecta</taxon>
        <taxon>Pterygota</taxon>
        <taxon>Neoptera</taxon>
        <taxon>Endopterygota</taxon>
        <taxon>Coleoptera</taxon>
        <taxon>Polyphaga</taxon>
        <taxon>Cucujiformia</taxon>
        <taxon>Tenebrionidae</taxon>
        <taxon>Tenebrionidae incertae sedis</taxon>
        <taxon>Tribolium</taxon>
    </lineage>
</organism>
<dbReference type="InParanoid" id="D6W714"/>
<evidence type="ECO:0000313" key="1">
    <source>
        <dbReference type="EMBL" id="EFA11493.1"/>
    </source>
</evidence>
<dbReference type="HOGENOM" id="CLU_2561279_0_0_1"/>
<reference evidence="1 2" key="2">
    <citation type="journal article" date="2010" name="Nucleic Acids Res.">
        <title>BeetleBase in 2010: revisions to provide comprehensive genomic information for Tribolium castaneum.</title>
        <authorList>
            <person name="Kim H.S."/>
            <person name="Murphy T."/>
            <person name="Xia J."/>
            <person name="Caragea D."/>
            <person name="Park Y."/>
            <person name="Beeman R.W."/>
            <person name="Lorenzen M.D."/>
            <person name="Butcher S."/>
            <person name="Manak J.R."/>
            <person name="Brown S.J."/>
        </authorList>
    </citation>
    <scope>GENOME REANNOTATION</scope>
    <source>
        <strain evidence="1 2">Georgia GA2</strain>
    </source>
</reference>
<protein>
    <submittedName>
        <fullName evidence="1">Uncharacterized protein</fullName>
    </submittedName>
</protein>
<dbReference type="AlphaFoldDB" id="D6W714"/>
<evidence type="ECO:0000313" key="2">
    <source>
        <dbReference type="Proteomes" id="UP000007266"/>
    </source>
</evidence>
<gene>
    <name evidence="1" type="primary">GLEAN_14206</name>
    <name evidence="1" type="ORF">TcasGA2_TC014206</name>
</gene>
<dbReference type="EMBL" id="KQ971307">
    <property type="protein sequence ID" value="EFA11493.1"/>
    <property type="molecule type" value="Genomic_DNA"/>
</dbReference>